<dbReference type="Proteomes" id="UP000326903">
    <property type="component" value="Unassembled WGS sequence"/>
</dbReference>
<dbReference type="Gene3D" id="3.40.630.10">
    <property type="entry name" value="Zn peptidases"/>
    <property type="match status" value="1"/>
</dbReference>
<proteinExistence type="predicted"/>
<dbReference type="InterPro" id="IPR045175">
    <property type="entry name" value="M28_fam"/>
</dbReference>
<feature type="signal peptide" evidence="1">
    <location>
        <begin position="1"/>
        <end position="22"/>
    </location>
</feature>
<dbReference type="PANTHER" id="PTHR12147">
    <property type="entry name" value="METALLOPEPTIDASE M28 FAMILY MEMBER"/>
    <property type="match status" value="1"/>
</dbReference>
<keyword evidence="3" id="KW-0378">Hydrolase</keyword>
<accession>A0A5J5ICD8</accession>
<dbReference type="GO" id="GO:0006508">
    <property type="term" value="P:proteolysis"/>
    <property type="evidence" value="ECO:0007669"/>
    <property type="project" value="InterPro"/>
</dbReference>
<dbReference type="SUPFAM" id="SSF53187">
    <property type="entry name" value="Zn-dependent exopeptidases"/>
    <property type="match status" value="1"/>
</dbReference>
<keyword evidence="4" id="KW-1185">Reference proteome</keyword>
<dbReference type="InterPro" id="IPR046450">
    <property type="entry name" value="PA_dom_sf"/>
</dbReference>
<sequence>MLKKTFFCCIIFLVFFPHFISAQSLITQQAIRDRIAFLASDQMKGRFPGTPESWVCAKFIRTNFKTAGLEPLGKHYFQYFQPTVKLDTEKNNTFQFEGFNGTLIRDYIPLSFSKRKTSLINKVIFCGYGLQFNFDSLSFDDYKGVNVTGKWVMILRGVPGGFGKDPTLRASATDYAKARIALRNGAAGILFVSNKGLADKKTESSPNYDDLQRLRPRKTVSLDVPVIQIKRTVADLLLQPQNKTIQQLDSLNEEQPFELIPTVNAVVDIQPRKVKTANVVGVIQGTDPELKDEYIVLGAHYDHLGMGGFFTGSLQPDTVAIHNGADDNASGSAAIMTVAAQLAKDHQLLKRSVIIVAFSTEEEGLLGSEYFIEHPPVPIEKIKVMINLDMVGHLDQQKELYIGGCGTFAQGIPLLDSLKKESALKVYVIAGGVGGSDHVSFYRKNIPVLGMHTGGHPEYHTPKDDLETLNIPGEEKVCDFVYEAIKKIANIPGKIEFIKQGDSD</sequence>
<keyword evidence="1" id="KW-0732">Signal</keyword>
<dbReference type="EMBL" id="VYQF01000014">
    <property type="protein sequence ID" value="KAA9034571.1"/>
    <property type="molecule type" value="Genomic_DNA"/>
</dbReference>
<reference evidence="3 4" key="1">
    <citation type="submission" date="2019-09" db="EMBL/GenBank/DDBJ databases">
        <title>Draft genome sequence of Ginsengibacter sp. BR5-29.</title>
        <authorList>
            <person name="Im W.-T."/>
        </authorList>
    </citation>
    <scope>NUCLEOTIDE SEQUENCE [LARGE SCALE GENOMIC DNA]</scope>
    <source>
        <strain evidence="3 4">BR5-29</strain>
    </source>
</reference>
<feature type="chain" id="PRO_5023904770" evidence="1">
    <location>
        <begin position="23"/>
        <end position="504"/>
    </location>
</feature>
<name>A0A5J5ICD8_9BACT</name>
<dbReference type="AlphaFoldDB" id="A0A5J5ICD8"/>
<evidence type="ECO:0000313" key="4">
    <source>
        <dbReference type="Proteomes" id="UP000326903"/>
    </source>
</evidence>
<dbReference type="GO" id="GO:0008235">
    <property type="term" value="F:metalloexopeptidase activity"/>
    <property type="evidence" value="ECO:0007669"/>
    <property type="project" value="InterPro"/>
</dbReference>
<feature type="domain" description="Peptidase M28" evidence="2">
    <location>
        <begin position="278"/>
        <end position="480"/>
    </location>
</feature>
<dbReference type="SUPFAM" id="SSF52025">
    <property type="entry name" value="PA domain"/>
    <property type="match status" value="1"/>
</dbReference>
<comment type="caution">
    <text evidence="3">The sequence shown here is derived from an EMBL/GenBank/DDBJ whole genome shotgun (WGS) entry which is preliminary data.</text>
</comment>
<evidence type="ECO:0000313" key="3">
    <source>
        <dbReference type="EMBL" id="KAA9034571.1"/>
    </source>
</evidence>
<organism evidence="3 4">
    <name type="scientific">Ginsengibacter hankyongi</name>
    <dbReference type="NCBI Taxonomy" id="2607284"/>
    <lineage>
        <taxon>Bacteria</taxon>
        <taxon>Pseudomonadati</taxon>
        <taxon>Bacteroidota</taxon>
        <taxon>Chitinophagia</taxon>
        <taxon>Chitinophagales</taxon>
        <taxon>Chitinophagaceae</taxon>
        <taxon>Ginsengibacter</taxon>
    </lineage>
</organism>
<gene>
    <name evidence="3" type="ORF">FW778_22300</name>
</gene>
<evidence type="ECO:0000259" key="2">
    <source>
        <dbReference type="Pfam" id="PF04389"/>
    </source>
</evidence>
<protein>
    <submittedName>
        <fullName evidence="3">M20/M25/M40 family metallo-hydrolase</fullName>
    </submittedName>
</protein>
<dbReference type="InterPro" id="IPR007484">
    <property type="entry name" value="Peptidase_M28"/>
</dbReference>
<dbReference type="Gene3D" id="3.50.30.30">
    <property type="match status" value="1"/>
</dbReference>
<dbReference type="Pfam" id="PF04389">
    <property type="entry name" value="Peptidase_M28"/>
    <property type="match status" value="1"/>
</dbReference>
<evidence type="ECO:0000256" key="1">
    <source>
        <dbReference type="SAM" id="SignalP"/>
    </source>
</evidence>
<dbReference type="PANTHER" id="PTHR12147:SF26">
    <property type="entry name" value="PEPTIDASE M28 DOMAIN-CONTAINING PROTEIN"/>
    <property type="match status" value="1"/>
</dbReference>